<dbReference type="PANTHER" id="PTHR30336:SF20">
    <property type="entry name" value="DUF218 DOMAIN-CONTAINING PROTEIN"/>
    <property type="match status" value="1"/>
</dbReference>
<protein>
    <submittedName>
        <fullName evidence="1">Uncharacterized protein</fullName>
    </submittedName>
</protein>
<organism evidence="1 2">
    <name type="scientific">Clostridium thermobutyricum DSM 4928</name>
    <dbReference type="NCBI Taxonomy" id="1121339"/>
    <lineage>
        <taxon>Bacteria</taxon>
        <taxon>Bacillati</taxon>
        <taxon>Bacillota</taxon>
        <taxon>Clostridia</taxon>
        <taxon>Eubacteriales</taxon>
        <taxon>Clostridiaceae</taxon>
        <taxon>Clostridium</taxon>
    </lineage>
</organism>
<accession>A0A1V4SX52</accession>
<gene>
    <name evidence="1" type="ORF">CLTHE_09060</name>
</gene>
<dbReference type="OrthoDB" id="2216870at2"/>
<dbReference type="InterPro" id="IPR051599">
    <property type="entry name" value="Cell_Envelope_Assoc"/>
</dbReference>
<name>A0A1V4SX52_9CLOT</name>
<dbReference type="EMBL" id="LTAY01000026">
    <property type="protein sequence ID" value="OPX49152.1"/>
    <property type="molecule type" value="Genomic_DNA"/>
</dbReference>
<reference evidence="1 2" key="1">
    <citation type="submission" date="2016-02" db="EMBL/GenBank/DDBJ databases">
        <title>Genome sequence of Clostridium thermobutyricum DSM 4928.</title>
        <authorList>
            <person name="Poehlein A."/>
            <person name="Daniel R."/>
        </authorList>
    </citation>
    <scope>NUCLEOTIDE SEQUENCE [LARGE SCALE GENOMIC DNA]</scope>
    <source>
        <strain evidence="1 2">DSM 4928</strain>
    </source>
</reference>
<proteinExistence type="predicted"/>
<dbReference type="Proteomes" id="UP000191448">
    <property type="component" value="Unassembled WGS sequence"/>
</dbReference>
<dbReference type="AlphaFoldDB" id="A0A1V4SX52"/>
<dbReference type="GO" id="GO:0005886">
    <property type="term" value="C:plasma membrane"/>
    <property type="evidence" value="ECO:0007669"/>
    <property type="project" value="TreeGrafter"/>
</dbReference>
<sequence>MKKQIADYINTLGKFCGKRDIPLLTKEELNKKYGINQADVMVLFGGSIICGGDVLAEAIKNNISKKYIIVGGAGHTTETLRKKIHNELPNIKSTGMTEAEIFSEYLKYKYGLEPDLLECNSTNCGNNITYLLELLKENNIDFNSIILVQDSTMQYRMEAVLRKYVSNDITIINYAAYKAKVVVKKDELTYEDNILGMWDIERYISLLMGEIPRLSDNSDGYGPNGKDFIVHIDIPNEVNLAFSELKKEYAEMIRVANPKYASKSL</sequence>
<dbReference type="InterPro" id="IPR014729">
    <property type="entry name" value="Rossmann-like_a/b/a_fold"/>
</dbReference>
<dbReference type="PANTHER" id="PTHR30336">
    <property type="entry name" value="INNER MEMBRANE PROTEIN, PROBABLE PERMEASE"/>
    <property type="match status" value="1"/>
</dbReference>
<evidence type="ECO:0000313" key="1">
    <source>
        <dbReference type="EMBL" id="OPX49152.1"/>
    </source>
</evidence>
<evidence type="ECO:0000313" key="2">
    <source>
        <dbReference type="Proteomes" id="UP000191448"/>
    </source>
</evidence>
<comment type="caution">
    <text evidence="1">The sequence shown here is derived from an EMBL/GenBank/DDBJ whole genome shotgun (WGS) entry which is preliminary data.</text>
</comment>
<dbReference type="Gene3D" id="1.10.3620.10">
    <property type="entry name" value="YdcF like domain"/>
    <property type="match status" value="1"/>
</dbReference>
<dbReference type="RefSeq" id="WP_080022198.1">
    <property type="nucleotide sequence ID" value="NZ_LTAY01000026.1"/>
</dbReference>
<dbReference type="Gene3D" id="3.40.50.620">
    <property type="entry name" value="HUPs"/>
    <property type="match status" value="1"/>
</dbReference>